<proteinExistence type="predicted"/>
<feature type="region of interest" description="Disordered" evidence="1">
    <location>
        <begin position="109"/>
        <end position="128"/>
    </location>
</feature>
<sequence length="224" mass="23677">MRVGLDWAVARGAWCSCSTPWLPWRNAVEPEVGGPAGRPAKEVEARGARACSSGRVSSGSGSLLRLPREDSASTLWCTTIGPAGGVGGVVTGEDERSRLEEGVAAEPPVLETPSGMVRNKGGPMQQSNKMDKYAVPWQTEGPLVSDSAEGGHEKDQGHPVEPSLGAIRTAIQDLRGSLEPKLDVVMVIVTLLRADLKKVAEKVTTAETDIAGIQSTSKRLEEQV</sequence>
<evidence type="ECO:0000313" key="3">
    <source>
        <dbReference type="Proteomes" id="UP001066276"/>
    </source>
</evidence>
<protein>
    <recommendedName>
        <fullName evidence="4">Phosphoprotein</fullName>
    </recommendedName>
</protein>
<feature type="region of interest" description="Disordered" evidence="1">
    <location>
        <begin position="142"/>
        <end position="162"/>
    </location>
</feature>
<evidence type="ECO:0000313" key="2">
    <source>
        <dbReference type="EMBL" id="KAJ1101413.1"/>
    </source>
</evidence>
<accession>A0AAV7MJZ5</accession>
<dbReference type="Proteomes" id="UP001066276">
    <property type="component" value="Chromosome 10"/>
</dbReference>
<organism evidence="2 3">
    <name type="scientific">Pleurodeles waltl</name>
    <name type="common">Iberian ribbed newt</name>
    <dbReference type="NCBI Taxonomy" id="8319"/>
    <lineage>
        <taxon>Eukaryota</taxon>
        <taxon>Metazoa</taxon>
        <taxon>Chordata</taxon>
        <taxon>Craniata</taxon>
        <taxon>Vertebrata</taxon>
        <taxon>Euteleostomi</taxon>
        <taxon>Amphibia</taxon>
        <taxon>Batrachia</taxon>
        <taxon>Caudata</taxon>
        <taxon>Salamandroidea</taxon>
        <taxon>Salamandridae</taxon>
        <taxon>Pleurodelinae</taxon>
        <taxon>Pleurodeles</taxon>
    </lineage>
</organism>
<reference evidence="2" key="1">
    <citation type="journal article" date="2022" name="bioRxiv">
        <title>Sequencing and chromosome-scale assembly of the giantPleurodeles waltlgenome.</title>
        <authorList>
            <person name="Brown T."/>
            <person name="Elewa A."/>
            <person name="Iarovenko S."/>
            <person name="Subramanian E."/>
            <person name="Araus A.J."/>
            <person name="Petzold A."/>
            <person name="Susuki M."/>
            <person name="Suzuki K.-i.T."/>
            <person name="Hayashi T."/>
            <person name="Toyoda A."/>
            <person name="Oliveira C."/>
            <person name="Osipova E."/>
            <person name="Leigh N.D."/>
            <person name="Simon A."/>
            <person name="Yun M.H."/>
        </authorList>
    </citation>
    <scope>NUCLEOTIDE SEQUENCE</scope>
    <source>
        <strain evidence="2">20211129_DDA</strain>
        <tissue evidence="2">Liver</tissue>
    </source>
</reference>
<dbReference type="AlphaFoldDB" id="A0AAV7MJZ5"/>
<dbReference type="EMBL" id="JANPWB010000014">
    <property type="protein sequence ID" value="KAJ1101413.1"/>
    <property type="molecule type" value="Genomic_DNA"/>
</dbReference>
<keyword evidence="3" id="KW-1185">Reference proteome</keyword>
<gene>
    <name evidence="2" type="ORF">NDU88_006481</name>
</gene>
<evidence type="ECO:0008006" key="4">
    <source>
        <dbReference type="Google" id="ProtNLM"/>
    </source>
</evidence>
<comment type="caution">
    <text evidence="2">The sequence shown here is derived from an EMBL/GenBank/DDBJ whole genome shotgun (WGS) entry which is preliminary data.</text>
</comment>
<evidence type="ECO:0000256" key="1">
    <source>
        <dbReference type="SAM" id="MobiDB-lite"/>
    </source>
</evidence>
<name>A0AAV7MJZ5_PLEWA</name>
<feature type="compositionally biased region" description="Basic and acidic residues" evidence="1">
    <location>
        <begin position="149"/>
        <end position="158"/>
    </location>
</feature>